<accession>D9QUS9</accession>
<dbReference type="RefSeq" id="WP_013277434.1">
    <property type="nucleotide sequence ID" value="NC_014378.1"/>
</dbReference>
<dbReference type="HOGENOM" id="CLU_033581_1_0_9"/>
<organism evidence="4 5">
    <name type="scientific">Acetohalobium arabaticum (strain ATCC 49924 / DSM 5501 / Z-7288)</name>
    <dbReference type="NCBI Taxonomy" id="574087"/>
    <lineage>
        <taxon>Bacteria</taxon>
        <taxon>Bacillati</taxon>
        <taxon>Bacillota</taxon>
        <taxon>Clostridia</taxon>
        <taxon>Halanaerobiales</taxon>
        <taxon>Halobacteroidaceae</taxon>
        <taxon>Acetohalobium</taxon>
    </lineage>
</organism>
<dbReference type="GO" id="GO:0015948">
    <property type="term" value="P:methanogenesis"/>
    <property type="evidence" value="ECO:0007669"/>
    <property type="project" value="InterPro"/>
</dbReference>
<evidence type="ECO:0000256" key="3">
    <source>
        <dbReference type="ARBA" id="ARBA00022679"/>
    </source>
</evidence>
<dbReference type="STRING" id="574087.Acear_0442"/>
<dbReference type="EMBL" id="CP002105">
    <property type="protein sequence ID" value="ADL11988.1"/>
    <property type="molecule type" value="Genomic_DNA"/>
</dbReference>
<keyword evidence="2 4" id="KW-0489">Methyltransferase</keyword>
<dbReference type="Gene3D" id="3.20.20.480">
    <property type="entry name" value="Trimethylamine methyltransferase-like"/>
    <property type="match status" value="1"/>
</dbReference>
<protein>
    <submittedName>
        <fullName evidence="4">Trimethylamine methyltransferase</fullName>
    </submittedName>
</protein>
<name>D9QUS9_ACEAZ</name>
<dbReference type="eggNOG" id="COG5598">
    <property type="taxonomic scope" value="Bacteria"/>
</dbReference>
<sequence length="467" mass="51530">MRPKLNFFSEEEIERIHNMSLDILESMGMKIPSEEALGILEEAGADIDGEIAKFTPELIENAVETAPKRDELTLYARDEEYDINLSEDAPVLAGMTQATNVIDVDTREKRPATNEDVGLMLRVLDQLDNVSIASTLATPQDVPEERMDQYTWATAIKNTKKHITAPSFNDQCVKDAVKMGSIAVGGEDKFQERPFFSTWVLTSPPLELDAETASTLMEASRHNIPTLVSSGPILGVSAPVTIAGGVAQAHAENMACLVLSQAVNPGAPFIYTSFARIMDMKVTNISMASPEFAIMKGCMAELGHLLDLPTRMPSMLRDSKKVDAQAGFEVGMGLVGALESEIIGGLQLDMDIVIDFADLVFSNECMGQLKRIARGVEVNDNNLARELISEVGHGGDFLKTLHTAQNFKDELWDADLVERRMWEYWEDDGCLDMEERALARVKEMIEEDTGPLLDEELQKEIDAIAKD</sequence>
<dbReference type="GO" id="GO:0032259">
    <property type="term" value="P:methylation"/>
    <property type="evidence" value="ECO:0007669"/>
    <property type="project" value="UniProtKB-KW"/>
</dbReference>
<evidence type="ECO:0000313" key="4">
    <source>
        <dbReference type="EMBL" id="ADL11988.1"/>
    </source>
</evidence>
<dbReference type="Proteomes" id="UP000001661">
    <property type="component" value="Chromosome"/>
</dbReference>
<keyword evidence="5" id="KW-1185">Reference proteome</keyword>
<dbReference type="InterPro" id="IPR038601">
    <property type="entry name" value="MttB-like_sf"/>
</dbReference>
<keyword evidence="3 4" id="KW-0808">Transferase</keyword>
<proteinExistence type="inferred from homology"/>
<comment type="similarity">
    <text evidence="1">Belongs to the trimethylamine methyltransferase family.</text>
</comment>
<dbReference type="KEGG" id="aar:Acear_0442"/>
<evidence type="ECO:0000256" key="1">
    <source>
        <dbReference type="ARBA" id="ARBA00007137"/>
    </source>
</evidence>
<dbReference type="GO" id="GO:0008168">
    <property type="term" value="F:methyltransferase activity"/>
    <property type="evidence" value="ECO:0007669"/>
    <property type="project" value="UniProtKB-KW"/>
</dbReference>
<evidence type="ECO:0000313" key="5">
    <source>
        <dbReference type="Proteomes" id="UP000001661"/>
    </source>
</evidence>
<reference evidence="4 5" key="1">
    <citation type="journal article" date="2010" name="Stand. Genomic Sci.">
        <title>Complete genome sequence of Acetohalobium arabaticum type strain (Z-7288).</title>
        <authorList>
            <person name="Sikorski J."/>
            <person name="Lapidus A."/>
            <person name="Chertkov O."/>
            <person name="Lucas S."/>
            <person name="Copeland A."/>
            <person name="Glavina Del Rio T."/>
            <person name="Nolan M."/>
            <person name="Tice H."/>
            <person name="Cheng J.F."/>
            <person name="Han C."/>
            <person name="Brambilla E."/>
            <person name="Pitluck S."/>
            <person name="Liolios K."/>
            <person name="Ivanova N."/>
            <person name="Mavromatis K."/>
            <person name="Mikhailova N."/>
            <person name="Pati A."/>
            <person name="Bruce D."/>
            <person name="Detter C."/>
            <person name="Tapia R."/>
            <person name="Goodwin L."/>
            <person name="Chen A."/>
            <person name="Palaniappan K."/>
            <person name="Land M."/>
            <person name="Hauser L."/>
            <person name="Chang Y.J."/>
            <person name="Jeffries C.D."/>
            <person name="Rohde M."/>
            <person name="Goker M."/>
            <person name="Spring S."/>
            <person name="Woyke T."/>
            <person name="Bristow J."/>
            <person name="Eisen J.A."/>
            <person name="Markowitz V."/>
            <person name="Hugenholtz P."/>
            <person name="Kyrpides N.C."/>
            <person name="Klenk H.P."/>
        </authorList>
    </citation>
    <scope>NUCLEOTIDE SEQUENCE [LARGE SCALE GENOMIC DNA]</scope>
    <source>
        <strain evidence="5">ATCC 49924 / DSM 5501 / Z-7288</strain>
    </source>
</reference>
<dbReference type="Pfam" id="PF06253">
    <property type="entry name" value="MTTB"/>
    <property type="match status" value="1"/>
</dbReference>
<evidence type="ECO:0000256" key="2">
    <source>
        <dbReference type="ARBA" id="ARBA00022603"/>
    </source>
</evidence>
<gene>
    <name evidence="4" type="ordered locus">Acear_0442</name>
</gene>
<dbReference type="AlphaFoldDB" id="D9QUS9"/>
<dbReference type="OrthoDB" id="5418352at2"/>
<dbReference type="InterPro" id="IPR010426">
    <property type="entry name" value="MTTB_MeTrfase"/>
</dbReference>